<dbReference type="PANTHER" id="PTHR33130:SF43">
    <property type="entry name" value="OS01G0688600 PROTEIN"/>
    <property type="match status" value="1"/>
</dbReference>
<dbReference type="STRING" id="93759.A0A1R3GZT5"/>
<protein>
    <submittedName>
        <fullName evidence="1">Uncharacterized protein</fullName>
    </submittedName>
</protein>
<dbReference type="Pfam" id="PF07797">
    <property type="entry name" value="DUF1639"/>
    <property type="match status" value="1"/>
</dbReference>
<dbReference type="EMBL" id="AWUE01021110">
    <property type="protein sequence ID" value="OMO63500.1"/>
    <property type="molecule type" value="Genomic_DNA"/>
</dbReference>
<proteinExistence type="predicted"/>
<dbReference type="Proteomes" id="UP000187203">
    <property type="component" value="Unassembled WGS sequence"/>
</dbReference>
<evidence type="ECO:0000313" key="1">
    <source>
        <dbReference type="EMBL" id="OMO63500.1"/>
    </source>
</evidence>
<keyword evidence="2" id="KW-1185">Reference proteome</keyword>
<dbReference type="InterPro" id="IPR012438">
    <property type="entry name" value="DUF1639"/>
</dbReference>
<gene>
    <name evidence="1" type="ORF">COLO4_32388</name>
</gene>
<accession>A0A1R3GZT5</accession>
<comment type="caution">
    <text evidence="1">The sequence shown here is derived from an EMBL/GenBank/DDBJ whole genome shotgun (WGS) entry which is preliminary data.</text>
</comment>
<dbReference type="OrthoDB" id="769821at2759"/>
<dbReference type="AlphaFoldDB" id="A0A1R3GZT5"/>
<sequence>MAGHRPPRRPKKRSRHVQKQLDSLFPGLWLTEVTADFYKVPESVENGKR</sequence>
<name>A0A1R3GZT5_9ROSI</name>
<evidence type="ECO:0000313" key="2">
    <source>
        <dbReference type="Proteomes" id="UP000187203"/>
    </source>
</evidence>
<dbReference type="PANTHER" id="PTHR33130">
    <property type="entry name" value="PUTATIVE (DUF1639)-RELATED"/>
    <property type="match status" value="1"/>
</dbReference>
<organism evidence="1 2">
    <name type="scientific">Corchorus olitorius</name>
    <dbReference type="NCBI Taxonomy" id="93759"/>
    <lineage>
        <taxon>Eukaryota</taxon>
        <taxon>Viridiplantae</taxon>
        <taxon>Streptophyta</taxon>
        <taxon>Embryophyta</taxon>
        <taxon>Tracheophyta</taxon>
        <taxon>Spermatophyta</taxon>
        <taxon>Magnoliopsida</taxon>
        <taxon>eudicotyledons</taxon>
        <taxon>Gunneridae</taxon>
        <taxon>Pentapetalae</taxon>
        <taxon>rosids</taxon>
        <taxon>malvids</taxon>
        <taxon>Malvales</taxon>
        <taxon>Malvaceae</taxon>
        <taxon>Grewioideae</taxon>
        <taxon>Apeibeae</taxon>
        <taxon>Corchorus</taxon>
    </lineage>
</organism>
<reference evidence="2" key="1">
    <citation type="submission" date="2013-09" db="EMBL/GenBank/DDBJ databases">
        <title>Corchorus olitorius genome sequencing.</title>
        <authorList>
            <person name="Alam M."/>
            <person name="Haque M.S."/>
            <person name="Islam M.S."/>
            <person name="Emdad E.M."/>
            <person name="Islam M.M."/>
            <person name="Ahmed B."/>
            <person name="Halim A."/>
            <person name="Hossen Q.M.M."/>
            <person name="Hossain M.Z."/>
            <person name="Ahmed R."/>
            <person name="Khan M.M."/>
            <person name="Islam R."/>
            <person name="Rashid M.M."/>
            <person name="Khan S.A."/>
            <person name="Rahman M.S."/>
            <person name="Alam M."/>
            <person name="Yahiya A.S."/>
            <person name="Khan M.S."/>
            <person name="Azam M.S."/>
            <person name="Haque T."/>
            <person name="Lashkar M.Z.H."/>
            <person name="Akhand A.I."/>
            <person name="Morshed G."/>
            <person name="Roy S."/>
            <person name="Uddin K.S."/>
            <person name="Rabeya T."/>
            <person name="Hossain A.S."/>
            <person name="Chowdhury A."/>
            <person name="Snigdha A.R."/>
            <person name="Mortoza M.S."/>
            <person name="Matin S.A."/>
            <person name="Hoque S.M.E."/>
            <person name="Islam M.K."/>
            <person name="Roy D.K."/>
            <person name="Haider R."/>
            <person name="Moosa M.M."/>
            <person name="Elias S.M."/>
            <person name="Hasan A.M."/>
            <person name="Jahan S."/>
            <person name="Shafiuddin M."/>
            <person name="Mahmood N."/>
            <person name="Shommy N.S."/>
        </authorList>
    </citation>
    <scope>NUCLEOTIDE SEQUENCE [LARGE SCALE GENOMIC DNA]</scope>
    <source>
        <strain evidence="2">cv. O-4</strain>
    </source>
</reference>